<evidence type="ECO:0000313" key="2">
    <source>
        <dbReference type="EMBL" id="ELS33907.1"/>
    </source>
</evidence>
<name>L8N128_9CYAN</name>
<dbReference type="PANTHER" id="PTHR36558:SF1">
    <property type="entry name" value="RESTRICTION ENDONUCLEASE DOMAIN-CONTAINING PROTEIN-RELATED"/>
    <property type="match status" value="1"/>
</dbReference>
<dbReference type="EMBL" id="ALWB01000025">
    <property type="protein sequence ID" value="ELS33907.1"/>
    <property type="molecule type" value="Genomic_DNA"/>
</dbReference>
<evidence type="ECO:0000259" key="1">
    <source>
        <dbReference type="Pfam" id="PF05685"/>
    </source>
</evidence>
<dbReference type="Pfam" id="PF05685">
    <property type="entry name" value="Uma2"/>
    <property type="match status" value="1"/>
</dbReference>
<dbReference type="SUPFAM" id="SSF52980">
    <property type="entry name" value="Restriction endonuclease-like"/>
    <property type="match status" value="1"/>
</dbReference>
<evidence type="ECO:0000313" key="3">
    <source>
        <dbReference type="Proteomes" id="UP000011201"/>
    </source>
</evidence>
<proteinExistence type="predicted"/>
<dbReference type="CDD" id="cd06260">
    <property type="entry name" value="DUF820-like"/>
    <property type="match status" value="1"/>
</dbReference>
<sequence length="202" mass="23366">MQYSQIKQVIMLTLTKKYSLAEYFDREILSETRNEYIDGEINPMTGGTPTHNRIIGNFFAALHQAMQDKPYGVFITDQRLWIPVHKIATYPDVMVIAEPLEYQEGRKDTLVNPILIAEILSPSTASYDRIGKFASYRTISSFKEYLLISQDRQYVEHFYKEGDRWIFTAYENNTTISLASFEVAIATSVLYNRINFESASLE</sequence>
<dbReference type="PATRIC" id="fig|927668.3.peg.1104"/>
<dbReference type="AlphaFoldDB" id="L8N128"/>
<dbReference type="InterPro" id="IPR011335">
    <property type="entry name" value="Restrct_endonuc-II-like"/>
</dbReference>
<comment type="caution">
    <text evidence="2">The sequence shown here is derived from an EMBL/GenBank/DDBJ whole genome shotgun (WGS) entry which is preliminary data.</text>
</comment>
<feature type="domain" description="Putative restriction endonuclease" evidence="1">
    <location>
        <begin position="21"/>
        <end position="182"/>
    </location>
</feature>
<dbReference type="InterPro" id="IPR012296">
    <property type="entry name" value="Nuclease_put_TT1808"/>
</dbReference>
<dbReference type="PANTHER" id="PTHR36558">
    <property type="entry name" value="GLR1098 PROTEIN"/>
    <property type="match status" value="1"/>
</dbReference>
<accession>L8N128</accession>
<dbReference type="Proteomes" id="UP000011201">
    <property type="component" value="Unassembled WGS sequence"/>
</dbReference>
<reference evidence="2 3" key="1">
    <citation type="journal article" date="2013" name="Proc. Natl. Acad. Sci. U.S.A.">
        <title>Improving the coverage of the cyanobacterial phylum using diversity-driven genome sequencing.</title>
        <authorList>
            <person name="Shih P.M."/>
            <person name="Wu D."/>
            <person name="Latifi A."/>
            <person name="Axen S.D."/>
            <person name="Fewer D.P."/>
            <person name="Talla E."/>
            <person name="Calteau A."/>
            <person name="Cai F."/>
            <person name="Tandeau de Marsac N."/>
            <person name="Rippka R."/>
            <person name="Herdman M."/>
            <person name="Sivonen K."/>
            <person name="Coursin T."/>
            <person name="Laurent T."/>
            <person name="Goodwin L."/>
            <person name="Nolan M."/>
            <person name="Davenport K.W."/>
            <person name="Han C.S."/>
            <person name="Rubin E.M."/>
            <person name="Eisen J.A."/>
            <person name="Woyke T."/>
            <person name="Gugger M."/>
            <person name="Kerfeld C.A."/>
        </authorList>
    </citation>
    <scope>NUCLEOTIDE SEQUENCE [LARGE SCALE GENOMIC DNA]</scope>
    <source>
        <strain evidence="2 3">PCC 7429</strain>
    </source>
</reference>
<dbReference type="InterPro" id="IPR008538">
    <property type="entry name" value="Uma2"/>
</dbReference>
<protein>
    <recommendedName>
        <fullName evidence="1">Putative restriction endonuclease domain-containing protein</fullName>
    </recommendedName>
</protein>
<organism evidence="2 3">
    <name type="scientific">Pseudanabaena biceps PCC 7429</name>
    <dbReference type="NCBI Taxonomy" id="927668"/>
    <lineage>
        <taxon>Bacteria</taxon>
        <taxon>Bacillati</taxon>
        <taxon>Cyanobacteriota</taxon>
        <taxon>Cyanophyceae</taxon>
        <taxon>Pseudanabaenales</taxon>
        <taxon>Pseudanabaenaceae</taxon>
        <taxon>Pseudanabaena</taxon>
    </lineage>
</organism>
<dbReference type="Gene3D" id="3.90.1570.10">
    <property type="entry name" value="tt1808, chain A"/>
    <property type="match status" value="1"/>
</dbReference>
<keyword evidence="3" id="KW-1185">Reference proteome</keyword>
<gene>
    <name evidence="2" type="ORF">Pse7429DRAFT_0983</name>
</gene>